<keyword evidence="3" id="KW-1185">Reference proteome</keyword>
<name>A0A7X6DR82_9BACT</name>
<gene>
    <name evidence="2" type="ORF">MNODULE_14065</name>
</gene>
<dbReference type="PANTHER" id="PTHR33525:SF4">
    <property type="entry name" value="CYCLIC DI-GMP PHOSPHODIESTERASE CDGJ"/>
    <property type="match status" value="1"/>
</dbReference>
<feature type="domain" description="HDOD" evidence="1">
    <location>
        <begin position="191"/>
        <end position="379"/>
    </location>
</feature>
<dbReference type="InterPro" id="IPR035919">
    <property type="entry name" value="EAL_sf"/>
</dbReference>
<accession>A0A7X6DR82</accession>
<dbReference type="Pfam" id="PF08668">
    <property type="entry name" value="HDOD"/>
    <property type="match status" value="1"/>
</dbReference>
<dbReference type="PROSITE" id="PS51833">
    <property type="entry name" value="HDOD"/>
    <property type="match status" value="1"/>
</dbReference>
<protein>
    <submittedName>
        <fullName evidence="2">HDOD domain-containing protein</fullName>
    </submittedName>
</protein>
<dbReference type="Proteomes" id="UP000534783">
    <property type="component" value="Unassembled WGS sequence"/>
</dbReference>
<dbReference type="EMBL" id="VTOW01000002">
    <property type="protein sequence ID" value="NKE71870.1"/>
    <property type="molecule type" value="Genomic_DNA"/>
</dbReference>
<dbReference type="SUPFAM" id="SSF109604">
    <property type="entry name" value="HD-domain/PDEase-like"/>
    <property type="match status" value="1"/>
</dbReference>
<reference evidence="2 3" key="1">
    <citation type="journal article" date="2020" name="Nature">
        <title>Bacterial chemolithoautotrophy via manganese oxidation.</title>
        <authorList>
            <person name="Yu H."/>
            <person name="Leadbetter J.R."/>
        </authorList>
    </citation>
    <scope>NUCLEOTIDE SEQUENCE [LARGE SCALE GENOMIC DNA]</scope>
    <source>
        <strain evidence="2 3">Mn-1</strain>
    </source>
</reference>
<dbReference type="InterPro" id="IPR052340">
    <property type="entry name" value="RNase_Y/CdgJ"/>
</dbReference>
<dbReference type="RefSeq" id="WP_168060891.1">
    <property type="nucleotide sequence ID" value="NZ_VTOW01000002.1"/>
</dbReference>
<comment type="caution">
    <text evidence="2">The sequence shown here is derived from an EMBL/GenBank/DDBJ whole genome shotgun (WGS) entry which is preliminary data.</text>
</comment>
<dbReference type="InterPro" id="IPR014408">
    <property type="entry name" value="dGMP_Pdiesterase_EAL/HD-GYP"/>
</dbReference>
<organism evidence="2 3">
    <name type="scientific">Candidatus Manganitrophus noduliformans</name>
    <dbReference type="NCBI Taxonomy" id="2606439"/>
    <lineage>
        <taxon>Bacteria</taxon>
        <taxon>Pseudomonadati</taxon>
        <taxon>Nitrospirota</taxon>
        <taxon>Nitrospiria</taxon>
        <taxon>Candidatus Troglogloeales</taxon>
        <taxon>Candidatus Manganitrophaceae</taxon>
        <taxon>Candidatus Manganitrophus</taxon>
    </lineage>
</organism>
<dbReference type="PANTHER" id="PTHR33525">
    <property type="match status" value="1"/>
</dbReference>
<dbReference type="SUPFAM" id="SSF141868">
    <property type="entry name" value="EAL domain-like"/>
    <property type="match status" value="1"/>
</dbReference>
<sequence>MNIYLVRHPIFNRMEEVVGYEVHFRDGLGGTVGSISPDQAASKVADALYLLGINEVSGGKKAFVPLTRNLLLQEAATVLPADQAAVELLEEMEADAEVLTACRNLKQAGIPLVLGAYALQPQHASLLSLADIIKVDGAPEKGVRGRLTGATQILSAKLESRAAFEEAMTAGAHLFQGGFFSKPVLVTGKEIPGFKLNYLRILEEIQRPELDFDKLEKILKLEMSLAYKLLRYMNSAFFGWQMEIQSIKHALVMLGETGFRRWASFIAMAGLAKDKPPELVFQSTLRGRFLELLAPTFRMAHRSEDLFLMGMLSLIDGLVNRPMAEVLQEMPIAQDIKNALLGEGEGRLNDLYRLSLSYLEANWGAFEALAQKVGIDALAIPECYTAALAWATEHFQGIPTQEQESIKK</sequence>
<dbReference type="Gene3D" id="1.10.3210.10">
    <property type="entry name" value="Hypothetical protein af1432"/>
    <property type="match status" value="1"/>
</dbReference>
<evidence type="ECO:0000313" key="3">
    <source>
        <dbReference type="Proteomes" id="UP000534783"/>
    </source>
</evidence>
<dbReference type="PIRSF" id="PIRSF003180">
    <property type="entry name" value="DiGMPpdiest_YuxH"/>
    <property type="match status" value="1"/>
</dbReference>
<evidence type="ECO:0000259" key="1">
    <source>
        <dbReference type="PROSITE" id="PS51833"/>
    </source>
</evidence>
<proteinExistence type="predicted"/>
<dbReference type="InterPro" id="IPR013976">
    <property type="entry name" value="HDOD"/>
</dbReference>
<dbReference type="AlphaFoldDB" id="A0A7X6DR82"/>
<evidence type="ECO:0000313" key="2">
    <source>
        <dbReference type="EMBL" id="NKE71870.1"/>
    </source>
</evidence>